<dbReference type="PANTHER" id="PTHR11071">
    <property type="entry name" value="PEPTIDYL-PROLYL CIS-TRANS ISOMERASE"/>
    <property type="match status" value="1"/>
</dbReference>
<evidence type="ECO:0000259" key="5">
    <source>
        <dbReference type="PROSITE" id="PS50072"/>
    </source>
</evidence>
<evidence type="ECO:0000256" key="4">
    <source>
        <dbReference type="SAM" id="SignalP"/>
    </source>
</evidence>
<reference evidence="6 7" key="1">
    <citation type="submission" date="2019-01" db="EMBL/GenBank/DDBJ databases">
        <authorList>
            <person name="Sayadi A."/>
        </authorList>
    </citation>
    <scope>NUCLEOTIDE SEQUENCE [LARGE SCALE GENOMIC DNA]</scope>
</reference>
<keyword evidence="3" id="KW-0413">Isomerase</keyword>
<gene>
    <name evidence="6" type="ORF">CALMAC_LOCUS6760</name>
</gene>
<evidence type="ECO:0000313" key="6">
    <source>
        <dbReference type="EMBL" id="VEN43702.1"/>
    </source>
</evidence>
<dbReference type="PRINTS" id="PR00153">
    <property type="entry name" value="CSAPPISMRASE"/>
</dbReference>
<keyword evidence="4" id="KW-0732">Signal</keyword>
<name>A0A653C703_CALMS</name>
<dbReference type="PANTHER" id="PTHR11071:SF561">
    <property type="entry name" value="PEPTIDYL-PROLYL CIS-TRANS ISOMERASE D-RELATED"/>
    <property type="match status" value="1"/>
</dbReference>
<evidence type="ECO:0000256" key="2">
    <source>
        <dbReference type="ARBA" id="ARBA00023110"/>
    </source>
</evidence>
<dbReference type="GO" id="GO:0006457">
    <property type="term" value="P:protein folding"/>
    <property type="evidence" value="ECO:0007669"/>
    <property type="project" value="InterPro"/>
</dbReference>
<dbReference type="PROSITE" id="PS50072">
    <property type="entry name" value="CSA_PPIASE_2"/>
    <property type="match status" value="1"/>
</dbReference>
<dbReference type="Proteomes" id="UP000410492">
    <property type="component" value="Unassembled WGS sequence"/>
</dbReference>
<sequence>MKSSLLLSTLVAVLALVYGDDKKGPKVTDKVWFDIKIGDEAVGRIVIGLFGKTVPKTVQNFVELAKRPQGQGYKGSKFHRVIKDFMIQGGDFTKGDGTGGTKSMKNIQKWLSDNKLILNENKTTAMFFRTAQCKKGVPNILNFSENTIPISANIRFLGLELDSQLKWDYHINYLRGKLSNVCYSIKIVANYLDKKVLKVIYHSNFESRLRFGILFFGNCGDFADIFVIQKRTLRYILGMNLGESCRGKFRELGILTATGVFIQECIIYLFKNKQLFAGYEPTSGYTRVFNYIYPKHRLALVEKGPQYTCLKLFNQLPNKLKEIDNLRLFKKKLYKLLLRLEPYKLEDFFNMNLNIML</sequence>
<evidence type="ECO:0000256" key="3">
    <source>
        <dbReference type="ARBA" id="ARBA00023235"/>
    </source>
</evidence>
<protein>
    <recommendedName>
        <fullName evidence="1">peptidylprolyl isomerase</fullName>
        <ecNumber evidence="1">5.2.1.8</ecNumber>
    </recommendedName>
</protein>
<feature type="chain" id="PRO_5024998592" description="peptidylprolyl isomerase" evidence="4">
    <location>
        <begin position="20"/>
        <end position="357"/>
    </location>
</feature>
<dbReference type="InterPro" id="IPR020892">
    <property type="entry name" value="Cyclophilin-type_PPIase_CS"/>
</dbReference>
<dbReference type="AlphaFoldDB" id="A0A653C703"/>
<keyword evidence="2" id="KW-0697">Rotamase</keyword>
<dbReference type="InterPro" id="IPR002130">
    <property type="entry name" value="Cyclophilin-type_PPIase_dom"/>
</dbReference>
<dbReference type="PROSITE" id="PS00170">
    <property type="entry name" value="CSA_PPIASE_1"/>
    <property type="match status" value="1"/>
</dbReference>
<proteinExistence type="predicted"/>
<evidence type="ECO:0000313" key="7">
    <source>
        <dbReference type="Proteomes" id="UP000410492"/>
    </source>
</evidence>
<dbReference type="GO" id="GO:0003755">
    <property type="term" value="F:peptidyl-prolyl cis-trans isomerase activity"/>
    <property type="evidence" value="ECO:0007669"/>
    <property type="project" value="UniProtKB-KW"/>
</dbReference>
<dbReference type="Pfam" id="PF00160">
    <property type="entry name" value="Pro_isomerase"/>
    <property type="match status" value="1"/>
</dbReference>
<feature type="domain" description="PPIase cyclophilin-type" evidence="5">
    <location>
        <begin position="32"/>
        <end position="200"/>
    </location>
</feature>
<accession>A0A653C703</accession>
<dbReference type="SUPFAM" id="SSF50891">
    <property type="entry name" value="Cyclophilin-like"/>
    <property type="match status" value="1"/>
</dbReference>
<organism evidence="6 7">
    <name type="scientific">Callosobruchus maculatus</name>
    <name type="common">Southern cowpea weevil</name>
    <name type="synonym">Pulse bruchid</name>
    <dbReference type="NCBI Taxonomy" id="64391"/>
    <lineage>
        <taxon>Eukaryota</taxon>
        <taxon>Metazoa</taxon>
        <taxon>Ecdysozoa</taxon>
        <taxon>Arthropoda</taxon>
        <taxon>Hexapoda</taxon>
        <taxon>Insecta</taxon>
        <taxon>Pterygota</taxon>
        <taxon>Neoptera</taxon>
        <taxon>Endopterygota</taxon>
        <taxon>Coleoptera</taxon>
        <taxon>Polyphaga</taxon>
        <taxon>Cucujiformia</taxon>
        <taxon>Chrysomeloidea</taxon>
        <taxon>Chrysomelidae</taxon>
        <taxon>Bruchinae</taxon>
        <taxon>Bruchini</taxon>
        <taxon>Callosobruchus</taxon>
    </lineage>
</organism>
<dbReference type="EMBL" id="CAACVG010007110">
    <property type="protein sequence ID" value="VEN43702.1"/>
    <property type="molecule type" value="Genomic_DNA"/>
</dbReference>
<dbReference type="EC" id="5.2.1.8" evidence="1"/>
<dbReference type="OrthoDB" id="6772852at2759"/>
<dbReference type="GO" id="GO:0016018">
    <property type="term" value="F:cyclosporin A binding"/>
    <property type="evidence" value="ECO:0007669"/>
    <property type="project" value="TreeGrafter"/>
</dbReference>
<dbReference type="Gene3D" id="2.40.100.10">
    <property type="entry name" value="Cyclophilin-like"/>
    <property type="match status" value="1"/>
</dbReference>
<feature type="signal peptide" evidence="4">
    <location>
        <begin position="1"/>
        <end position="19"/>
    </location>
</feature>
<dbReference type="InterPro" id="IPR029000">
    <property type="entry name" value="Cyclophilin-like_dom_sf"/>
</dbReference>
<keyword evidence="7" id="KW-1185">Reference proteome</keyword>
<evidence type="ECO:0000256" key="1">
    <source>
        <dbReference type="ARBA" id="ARBA00013194"/>
    </source>
</evidence>
<dbReference type="GO" id="GO:0005737">
    <property type="term" value="C:cytoplasm"/>
    <property type="evidence" value="ECO:0007669"/>
    <property type="project" value="TreeGrafter"/>
</dbReference>